<dbReference type="EMBL" id="AP024484">
    <property type="protein sequence ID" value="BCS84614.1"/>
    <property type="molecule type" value="Genomic_DNA"/>
</dbReference>
<dbReference type="GO" id="GO:0016301">
    <property type="term" value="F:kinase activity"/>
    <property type="evidence" value="ECO:0007669"/>
    <property type="project" value="UniProtKB-KW"/>
</dbReference>
<keyword evidence="3 4" id="KW-0418">Kinase</keyword>
<evidence type="ECO:0000313" key="6">
    <source>
        <dbReference type="Proteomes" id="UP001319045"/>
    </source>
</evidence>
<dbReference type="InterPro" id="IPR004381">
    <property type="entry name" value="Glycerate_kinase"/>
</dbReference>
<evidence type="ECO:0000256" key="2">
    <source>
        <dbReference type="ARBA" id="ARBA00022679"/>
    </source>
</evidence>
<name>A0ABM7NVT0_9BACT</name>
<dbReference type="NCBIfam" id="TIGR00045">
    <property type="entry name" value="glycerate kinase"/>
    <property type="match status" value="1"/>
</dbReference>
<evidence type="ECO:0000313" key="5">
    <source>
        <dbReference type="EMBL" id="BCS84614.1"/>
    </source>
</evidence>
<sequence length="352" mass="37639">MKYIIAIDSFKGCLTSEEAAEAVYQNIVSHHPKAEITTIPVSDGGEGMLNAFCKALGATKETVSVRDAMMRRITAEYGITDNGTAIIEVAKSCGLTLIEPELRNPLIATSYGVGQLIASAIKNGCRKFIIGLGGSATSDCGIGMLKALIESFNAKGNFDDIRDIIQKCEFIIASDVTNTLCGSNGAAHVFARQKGATESMIDVLEKRAIKFAEVSAMHIGYDCSNKPGAGAAGGLGYAFMQYMNAEMKSGADLLLDLINFENIAKDADFVITGEGSSDKQTLMGKLPYVIMRRAKNIGIPTLLITGKINDKDKLINAGFKDIVCINPKGISIENAMRKDVAISNIRDFPLSI</sequence>
<dbReference type="SUPFAM" id="SSF110738">
    <property type="entry name" value="Glycerate kinase I"/>
    <property type="match status" value="1"/>
</dbReference>
<evidence type="ECO:0000256" key="4">
    <source>
        <dbReference type="PIRNR" id="PIRNR006078"/>
    </source>
</evidence>
<dbReference type="InterPro" id="IPR018197">
    <property type="entry name" value="Glycerate_kinase_RE-like"/>
</dbReference>
<dbReference type="Pfam" id="PF02595">
    <property type="entry name" value="Gly_kinase"/>
    <property type="match status" value="1"/>
</dbReference>
<dbReference type="PANTHER" id="PTHR21599">
    <property type="entry name" value="GLYCERATE KINASE"/>
    <property type="match status" value="1"/>
</dbReference>
<organism evidence="5 6">
    <name type="scientific">Prevotella herbatica</name>
    <dbReference type="NCBI Taxonomy" id="2801997"/>
    <lineage>
        <taxon>Bacteria</taxon>
        <taxon>Pseudomonadati</taxon>
        <taxon>Bacteroidota</taxon>
        <taxon>Bacteroidia</taxon>
        <taxon>Bacteroidales</taxon>
        <taxon>Prevotellaceae</taxon>
        <taxon>Prevotella</taxon>
    </lineage>
</organism>
<dbReference type="PANTHER" id="PTHR21599:SF0">
    <property type="entry name" value="GLYCERATE KINASE"/>
    <property type="match status" value="1"/>
</dbReference>
<gene>
    <name evidence="5" type="ORF">prwr041_05070</name>
</gene>
<reference evidence="5 6" key="1">
    <citation type="journal article" date="2022" name="Int. J. Syst. Evol. Microbiol.">
        <title>Prevotella herbatica sp. nov., a plant polysaccharide-decomposing anaerobic bacterium isolated from a methanogenic reactor.</title>
        <authorList>
            <person name="Uek A."/>
            <person name="Tonouchi A."/>
            <person name="Kaku N."/>
            <person name="Ueki K."/>
        </authorList>
    </citation>
    <scope>NUCLEOTIDE SEQUENCE [LARGE SCALE GENOMIC DNA]</scope>
    <source>
        <strain evidence="5 6">WR041</strain>
    </source>
</reference>
<proteinExistence type="inferred from homology"/>
<evidence type="ECO:0000256" key="3">
    <source>
        <dbReference type="ARBA" id="ARBA00022777"/>
    </source>
</evidence>
<protein>
    <submittedName>
        <fullName evidence="5">Glycerate kinase</fullName>
    </submittedName>
</protein>
<evidence type="ECO:0000256" key="1">
    <source>
        <dbReference type="ARBA" id="ARBA00006284"/>
    </source>
</evidence>
<comment type="similarity">
    <text evidence="1 4">Belongs to the glycerate kinase type-1 family.</text>
</comment>
<keyword evidence="2 4" id="KW-0808">Transferase</keyword>
<accession>A0ABM7NVT0</accession>
<dbReference type="PIRSF" id="PIRSF006078">
    <property type="entry name" value="GlxK"/>
    <property type="match status" value="1"/>
</dbReference>
<dbReference type="Gene3D" id="3.90.1510.10">
    <property type="entry name" value="Glycerate kinase, domain 2"/>
    <property type="match status" value="1"/>
</dbReference>
<dbReference type="Proteomes" id="UP001319045">
    <property type="component" value="Chromosome"/>
</dbReference>
<dbReference type="InterPro" id="IPR018193">
    <property type="entry name" value="Glyc_kinase_flavodox-like_fold"/>
</dbReference>
<keyword evidence="6" id="KW-1185">Reference proteome</keyword>
<dbReference type="InterPro" id="IPR036129">
    <property type="entry name" value="Glycerate_kinase_sf"/>
</dbReference>
<dbReference type="RefSeq" id="WP_207154776.1">
    <property type="nucleotide sequence ID" value="NZ_AP024484.1"/>
</dbReference>
<dbReference type="Gene3D" id="3.40.50.10350">
    <property type="entry name" value="Glycerate kinase, domain 1"/>
    <property type="match status" value="1"/>
</dbReference>